<keyword evidence="6" id="KW-0378">Hydrolase</keyword>
<evidence type="ECO:0000259" key="15">
    <source>
        <dbReference type="Pfam" id="PF01557"/>
    </source>
</evidence>
<feature type="binding site" evidence="13">
    <location>
        <position position="265"/>
    </location>
    <ligand>
        <name>Mg(2+)</name>
        <dbReference type="ChEBI" id="CHEBI:18420"/>
    </ligand>
</feature>
<dbReference type="InterPro" id="IPR015377">
    <property type="entry name" value="Fumarylacetoacetase_N"/>
</dbReference>
<dbReference type="GO" id="GO:1902000">
    <property type="term" value="P:homogentisate catabolic process"/>
    <property type="evidence" value="ECO:0007669"/>
    <property type="project" value="TreeGrafter"/>
</dbReference>
<evidence type="ECO:0000256" key="9">
    <source>
        <dbReference type="ARBA" id="ARBA00022878"/>
    </source>
</evidence>
<keyword evidence="5 13" id="KW-0479">Metal-binding</keyword>
<keyword evidence="7 13" id="KW-0106">Calcium</keyword>
<dbReference type="GO" id="GO:0004334">
    <property type="term" value="F:fumarylacetoacetase activity"/>
    <property type="evidence" value="ECO:0007669"/>
    <property type="project" value="UniProtKB-EC"/>
</dbReference>
<feature type="binding site" evidence="12">
    <location>
        <position position="252"/>
    </location>
    <ligand>
        <name>substrate</name>
    </ligand>
</feature>
<dbReference type="AlphaFoldDB" id="A0A179RUF8"/>
<feature type="binding site" evidence="13">
    <location>
        <position position="261"/>
    </location>
    <ligand>
        <name>Mg(2+)</name>
        <dbReference type="ChEBI" id="CHEBI:18420"/>
    </ligand>
</feature>
<feature type="domain" description="Fumarylacetoacetase-like C-terminal" evidence="15">
    <location>
        <begin position="160"/>
        <end position="417"/>
    </location>
</feature>
<evidence type="ECO:0000256" key="11">
    <source>
        <dbReference type="PIRSR" id="PIRSR605959-1"/>
    </source>
</evidence>
<dbReference type="Gene3D" id="2.30.30.230">
    <property type="entry name" value="Fumarylacetoacetase, N-terminal domain"/>
    <property type="match status" value="1"/>
</dbReference>
<dbReference type="InterPro" id="IPR011234">
    <property type="entry name" value="Fumarylacetoacetase-like_C"/>
</dbReference>
<dbReference type="UniPathway" id="UPA00139">
    <property type="reaction ID" value="UER00341"/>
</dbReference>
<evidence type="ECO:0000313" key="17">
    <source>
        <dbReference type="EMBL" id="OAS12358.1"/>
    </source>
</evidence>
<comment type="pathway">
    <text evidence="3">Amino-acid degradation; L-phenylalanine degradation; acetoacetate and fumarate from L-phenylalanine: step 6/6.</text>
</comment>
<dbReference type="GO" id="GO:0006572">
    <property type="term" value="P:L-tyrosine catabolic process"/>
    <property type="evidence" value="ECO:0007669"/>
    <property type="project" value="UniProtKB-KW"/>
</dbReference>
<dbReference type="NCBIfam" id="TIGR01266">
    <property type="entry name" value="fum_ac_acetase"/>
    <property type="match status" value="1"/>
</dbReference>
<dbReference type="GO" id="GO:0006559">
    <property type="term" value="P:L-phenylalanine catabolic process"/>
    <property type="evidence" value="ECO:0007669"/>
    <property type="project" value="UniProtKB-UniPathway"/>
</dbReference>
<name>A0A179RUF8_9HYPH</name>
<dbReference type="PANTHER" id="PTHR43069:SF2">
    <property type="entry name" value="FUMARYLACETOACETASE"/>
    <property type="match status" value="1"/>
</dbReference>
<dbReference type="OrthoDB" id="3766879at2"/>
<reference evidence="17 18" key="1">
    <citation type="submission" date="2016-04" db="EMBL/GenBank/DDBJ databases">
        <authorList>
            <person name="Evans L.H."/>
            <person name="Alamgir A."/>
            <person name="Owens N."/>
            <person name="Weber N.D."/>
            <person name="Virtaneva K."/>
            <person name="Barbian K."/>
            <person name="Babar A."/>
            <person name="Rosenke K."/>
        </authorList>
    </citation>
    <scope>NUCLEOTIDE SEQUENCE [LARGE SCALE GENOMIC DNA]</scope>
    <source>
        <strain evidence="17 18">PMB02</strain>
    </source>
</reference>
<sequence length="435" mass="45895">MTTIDHTHDPAARSCVPGADGHSDFPIQNLPLGVFSPGDGVARAGVAVGDHILDLAAARDAGLLTGEAARAVAAAEGGTLNGLLALGAGPRRALRAQLFALLSAEGPDRDRVPTLLHEASSCSLHLPARIGDYTDFFVGIHHATNTGRQFRPDQPLLPNYKHVPVGYHGRASSIRPSGVPVRRPHGQAKPPHLDAPVFGPSRRLDYELELGVWIGPGNQQGSPVPVEQAAGQVAGFCLLNDWSARDIQGWEYQPLGPFLAKSFATTISPWIVTPEALAPFRIPQPARPEGDPAPLPYLLDHADQAGGALDLDLEIRLSTAASRAAGLPPHRVARSNARHMYWTVAQMIAHHTSGGCNLCPGDLLGTGTLSGPDLESCGSLLETSQGGKVPIRLESGEERRFLEDGDEVTLVARGLREGFAPIGFGACRALVLPAS</sequence>
<feature type="binding site" evidence="13">
    <location>
        <position position="207"/>
    </location>
    <ligand>
        <name>Ca(2+)</name>
        <dbReference type="ChEBI" id="CHEBI:29108"/>
    </ligand>
</feature>
<comment type="cofactor">
    <cofactor evidence="2 13">
        <name>Mg(2+)</name>
        <dbReference type="ChEBI" id="CHEBI:18420"/>
    </cofactor>
</comment>
<keyword evidence="10" id="KW-0585">Phenylalanine catabolism</keyword>
<protein>
    <recommendedName>
        <fullName evidence="4">fumarylacetoacetase</fullName>
        <ecNumber evidence="4">3.7.1.2</ecNumber>
    </recommendedName>
</protein>
<feature type="domain" description="Fumarylacetoacetase N-terminal" evidence="16">
    <location>
        <begin position="28"/>
        <end position="127"/>
    </location>
</feature>
<feature type="binding site" evidence="12">
    <location>
        <position position="151"/>
    </location>
    <ligand>
        <name>substrate</name>
    </ligand>
</feature>
<evidence type="ECO:0000256" key="10">
    <source>
        <dbReference type="ARBA" id="ARBA00023232"/>
    </source>
</evidence>
<dbReference type="SUPFAM" id="SSF63433">
    <property type="entry name" value="Fumarylacetoacetate hydrolase, FAH, N-terminal domain"/>
    <property type="match status" value="1"/>
</dbReference>
<feature type="binding site" evidence="12">
    <location>
        <position position="248"/>
    </location>
    <ligand>
        <name>substrate</name>
    </ligand>
</feature>
<feature type="binding site" evidence="13">
    <location>
        <position position="241"/>
    </location>
    <ligand>
        <name>Mg(2+)</name>
        <dbReference type="ChEBI" id="CHEBI:18420"/>
    </ligand>
</feature>
<evidence type="ECO:0000259" key="16">
    <source>
        <dbReference type="Pfam" id="PF09298"/>
    </source>
</evidence>
<feature type="binding site" evidence="13">
    <location>
        <position position="241"/>
    </location>
    <ligand>
        <name>Ca(2+)</name>
        <dbReference type="ChEBI" id="CHEBI:29108"/>
    </ligand>
</feature>
<dbReference type="Gene3D" id="3.90.850.10">
    <property type="entry name" value="Fumarylacetoacetase-like, C-terminal domain"/>
    <property type="match status" value="1"/>
</dbReference>
<keyword evidence="9" id="KW-0828">Tyrosine catabolism</keyword>
<keyword evidence="8 13" id="KW-0460">Magnesium</keyword>
<feature type="binding site" evidence="12">
    <location>
        <position position="368"/>
    </location>
    <ligand>
        <name>substrate</name>
    </ligand>
</feature>
<dbReference type="Pfam" id="PF01557">
    <property type="entry name" value="FAA_hydrolase"/>
    <property type="match status" value="1"/>
</dbReference>
<evidence type="ECO:0000256" key="7">
    <source>
        <dbReference type="ARBA" id="ARBA00022837"/>
    </source>
</evidence>
<dbReference type="EMBL" id="LWHQ01000113">
    <property type="protein sequence ID" value="OAS12358.1"/>
    <property type="molecule type" value="Genomic_DNA"/>
</dbReference>
<evidence type="ECO:0000313" key="18">
    <source>
        <dbReference type="Proteomes" id="UP000078316"/>
    </source>
</evidence>
<evidence type="ECO:0000256" key="2">
    <source>
        <dbReference type="ARBA" id="ARBA00001946"/>
    </source>
</evidence>
<evidence type="ECO:0000256" key="3">
    <source>
        <dbReference type="ARBA" id="ARBA00004782"/>
    </source>
</evidence>
<feature type="binding site" evidence="12">
    <location>
        <position position="137"/>
    </location>
    <ligand>
        <name>substrate</name>
    </ligand>
</feature>
<dbReference type="RefSeq" id="WP_048435798.1">
    <property type="nucleotide sequence ID" value="NZ_LWHQ01000113.1"/>
</dbReference>
<organism evidence="17 18">
    <name type="scientific">Methylobacterium platani</name>
    <dbReference type="NCBI Taxonomy" id="427683"/>
    <lineage>
        <taxon>Bacteria</taxon>
        <taxon>Pseudomonadati</taxon>
        <taxon>Pseudomonadota</taxon>
        <taxon>Alphaproteobacteria</taxon>
        <taxon>Hyphomicrobiales</taxon>
        <taxon>Methylobacteriaceae</taxon>
        <taxon>Methylobacterium</taxon>
    </lineage>
</organism>
<dbReference type="GO" id="GO:0046872">
    <property type="term" value="F:metal ion binding"/>
    <property type="evidence" value="ECO:0007669"/>
    <property type="project" value="UniProtKB-KW"/>
</dbReference>
<evidence type="ECO:0000256" key="13">
    <source>
        <dbReference type="PIRSR" id="PIRSR605959-3"/>
    </source>
</evidence>
<evidence type="ECO:0000256" key="14">
    <source>
        <dbReference type="SAM" id="MobiDB-lite"/>
    </source>
</evidence>
<evidence type="ECO:0000256" key="12">
    <source>
        <dbReference type="PIRSR" id="PIRSR605959-2"/>
    </source>
</evidence>
<dbReference type="InterPro" id="IPR005959">
    <property type="entry name" value="Fumarylacetoacetase"/>
</dbReference>
<proteinExistence type="predicted"/>
<dbReference type="Pfam" id="PF09298">
    <property type="entry name" value="FAA_hydrolase_N"/>
    <property type="match status" value="1"/>
</dbReference>
<evidence type="ECO:0000256" key="8">
    <source>
        <dbReference type="ARBA" id="ARBA00022842"/>
    </source>
</evidence>
<dbReference type="SUPFAM" id="SSF56529">
    <property type="entry name" value="FAH"/>
    <property type="match status" value="1"/>
</dbReference>
<dbReference type="STRING" id="427683.A5481_31460"/>
<dbReference type="Proteomes" id="UP000078316">
    <property type="component" value="Unassembled WGS sequence"/>
</dbReference>
<comment type="cofactor">
    <cofactor evidence="1 13">
        <name>Ca(2+)</name>
        <dbReference type="ChEBI" id="CHEBI:29108"/>
    </cofactor>
</comment>
<dbReference type="EC" id="3.7.1.2" evidence="4"/>
<feature type="binding site" evidence="13">
    <location>
        <position position="135"/>
    </location>
    <ligand>
        <name>Ca(2+)</name>
        <dbReference type="ChEBI" id="CHEBI:29108"/>
    </ligand>
</feature>
<dbReference type="InterPro" id="IPR036462">
    <property type="entry name" value="Fumarylacetoacetase_N_sf"/>
</dbReference>
<dbReference type="PANTHER" id="PTHR43069">
    <property type="entry name" value="FUMARYLACETOACETASE"/>
    <property type="match status" value="1"/>
</dbReference>
<comment type="caution">
    <text evidence="17">The sequence shown here is derived from an EMBL/GenBank/DDBJ whole genome shotgun (WGS) entry which is preliminary data.</text>
</comment>
<feature type="binding site" evidence="13">
    <location>
        <position position="209"/>
    </location>
    <ligand>
        <name>Ca(2+)</name>
        <dbReference type="ChEBI" id="CHEBI:29108"/>
    </ligand>
</feature>
<evidence type="ECO:0000256" key="1">
    <source>
        <dbReference type="ARBA" id="ARBA00001913"/>
    </source>
</evidence>
<dbReference type="InterPro" id="IPR036663">
    <property type="entry name" value="Fumarylacetoacetase_C_sf"/>
</dbReference>
<accession>A0A179RUF8</accession>
<feature type="region of interest" description="Disordered" evidence="14">
    <location>
        <begin position="173"/>
        <end position="196"/>
    </location>
</feature>
<feature type="active site" description="Proton acceptor" evidence="11">
    <location>
        <position position="142"/>
    </location>
</feature>
<evidence type="ECO:0000256" key="6">
    <source>
        <dbReference type="ARBA" id="ARBA00022801"/>
    </source>
</evidence>
<evidence type="ECO:0000256" key="5">
    <source>
        <dbReference type="ARBA" id="ARBA00022723"/>
    </source>
</evidence>
<gene>
    <name evidence="17" type="ORF">A5481_31460</name>
</gene>
<evidence type="ECO:0000256" key="4">
    <source>
        <dbReference type="ARBA" id="ARBA00012094"/>
    </source>
</evidence>